<accession>A0A7S3K3K9</accession>
<proteinExistence type="predicted"/>
<dbReference type="InterPro" id="IPR029063">
    <property type="entry name" value="SAM-dependent_MTases_sf"/>
</dbReference>
<feature type="chain" id="PRO_5030655101" description="Methyltransferase FkbM domain-containing protein" evidence="1">
    <location>
        <begin position="19"/>
        <end position="340"/>
    </location>
</feature>
<feature type="signal peptide" evidence="1">
    <location>
        <begin position="1"/>
        <end position="18"/>
    </location>
</feature>
<evidence type="ECO:0008006" key="3">
    <source>
        <dbReference type="Google" id="ProtNLM"/>
    </source>
</evidence>
<protein>
    <recommendedName>
        <fullName evidence="3">Methyltransferase FkbM domain-containing protein</fullName>
    </recommendedName>
</protein>
<dbReference type="EMBL" id="HBIJ01017853">
    <property type="protein sequence ID" value="CAE0371037.1"/>
    <property type="molecule type" value="Transcribed_RNA"/>
</dbReference>
<organism evidence="2">
    <name type="scientific">Aureoumbra lagunensis</name>
    <dbReference type="NCBI Taxonomy" id="44058"/>
    <lineage>
        <taxon>Eukaryota</taxon>
        <taxon>Sar</taxon>
        <taxon>Stramenopiles</taxon>
        <taxon>Ochrophyta</taxon>
        <taxon>Pelagophyceae</taxon>
        <taxon>Pelagomonadales</taxon>
        <taxon>Aureoumbra</taxon>
    </lineage>
</organism>
<evidence type="ECO:0000313" key="2">
    <source>
        <dbReference type="EMBL" id="CAE0371037.1"/>
    </source>
</evidence>
<keyword evidence="1" id="KW-0732">Signal</keyword>
<name>A0A7S3K3K9_9STRA</name>
<dbReference type="AlphaFoldDB" id="A0A7S3K3K9"/>
<sequence length="340" mass="37727">MNAAAAVFVFCFLDLIKADDSCQTDIRVNETKTQLKYSGKYSSLIGQALRDIAVQNVQILAECQTAENPDLCTATLLLRNTRRCSDTVYDVVQVGAHAGDSGFGGKRVDRIFEWLRYRSSPQTRAILIEPMRDAFERLTANYRGSQAQIFYVNAAMTVEEKLLQLHTPLACDSIYASSDLARLDWQPGLSAPCIHDVDAGIWTATDIEHVRAHLSPGSEVANTLVLEHHVPALTWKTLLSTYQITDIGLLMLDVEGKDCILLNSFPFHVLKPQVIEFEHLHCDGTFSPSRQRPLFSALKTHLYNLGYTDFPASGGASDFDIRFVLTNGSFAPASSHLPVF</sequence>
<gene>
    <name evidence="2" type="ORF">ALAG00032_LOCUS11818</name>
</gene>
<reference evidence="2" key="1">
    <citation type="submission" date="2021-01" db="EMBL/GenBank/DDBJ databases">
        <authorList>
            <person name="Corre E."/>
            <person name="Pelletier E."/>
            <person name="Niang G."/>
            <person name="Scheremetjew M."/>
            <person name="Finn R."/>
            <person name="Kale V."/>
            <person name="Holt S."/>
            <person name="Cochrane G."/>
            <person name="Meng A."/>
            <person name="Brown T."/>
            <person name="Cohen L."/>
        </authorList>
    </citation>
    <scope>NUCLEOTIDE SEQUENCE</scope>
    <source>
        <strain evidence="2">CCMP1510</strain>
    </source>
</reference>
<evidence type="ECO:0000256" key="1">
    <source>
        <dbReference type="SAM" id="SignalP"/>
    </source>
</evidence>
<dbReference type="Gene3D" id="3.40.50.150">
    <property type="entry name" value="Vaccinia Virus protein VP39"/>
    <property type="match status" value="1"/>
</dbReference>